<evidence type="ECO:0000313" key="6">
    <source>
        <dbReference type="EMBL" id="ARZ66586.1"/>
    </source>
</evidence>
<dbReference type="InterPro" id="IPR000792">
    <property type="entry name" value="Tscrpt_reg_LuxR_C"/>
</dbReference>
<dbReference type="SUPFAM" id="SSF52540">
    <property type="entry name" value="P-loop containing nucleoside triphosphate hydrolases"/>
    <property type="match status" value="1"/>
</dbReference>
<evidence type="ECO:0000256" key="4">
    <source>
        <dbReference type="SAM" id="MobiDB-lite"/>
    </source>
</evidence>
<name>A0A1Z2KX34_9ACTN</name>
<dbReference type="Gene3D" id="3.40.50.300">
    <property type="entry name" value="P-loop containing nucleotide triphosphate hydrolases"/>
    <property type="match status" value="1"/>
</dbReference>
<dbReference type="GO" id="GO:0003677">
    <property type="term" value="F:DNA binding"/>
    <property type="evidence" value="ECO:0007669"/>
    <property type="project" value="InterPro"/>
</dbReference>
<dbReference type="CDD" id="cd06170">
    <property type="entry name" value="LuxR_C_like"/>
    <property type="match status" value="1"/>
</dbReference>
<evidence type="ECO:0000256" key="3">
    <source>
        <dbReference type="PROSITE-ProRule" id="PRU00339"/>
    </source>
</evidence>
<feature type="repeat" description="TPR" evidence="3">
    <location>
        <begin position="586"/>
        <end position="619"/>
    </location>
</feature>
<feature type="compositionally biased region" description="Basic and acidic residues" evidence="4">
    <location>
        <begin position="825"/>
        <end position="836"/>
    </location>
</feature>
<accession>A0A1Z2KX34</accession>
<dbReference type="KEGG" id="salj:SMD11_0920"/>
<keyword evidence="1" id="KW-0547">Nucleotide-binding</keyword>
<evidence type="ECO:0000259" key="5">
    <source>
        <dbReference type="PROSITE" id="PS50043"/>
    </source>
</evidence>
<dbReference type="SUPFAM" id="SSF46894">
    <property type="entry name" value="C-terminal effector domain of the bipartite response regulators"/>
    <property type="match status" value="1"/>
</dbReference>
<sequence length="907" mass="97504">MILVNREKELGLLASALTECTAGRSKTVVVEGGVGCGKSELLETFAEYAAAQGAMVLRAVGMRSTDAQPFAVLRQLADQTGQGGPDPTRPPTEHDFLAALHRMTATSPVVVCVDDAQDGDIRSLHHLLQLAGRLRSARLLLVFTDSLHLPHQDPLIKTELLRRSNSLRIRLGPLTEQGTDELLAAHDGDPHDPALVGRLHSIGAGNPLLLRALLEECLVTGVGTPSACGEPLVGGLYGQAVLACLYRSGSVALEVGHALAVLGDAGTPALLARMLDQPAAPLDQNLHALRAAGVIDGTRFRHRSAAATVEADMAPARRTALHRKAAAVLYAAGAASPAIARHLLAAQRAVEPWELIALRNAAEDALGEDDAKFAIDCLELAHDSGSDEAERIEIKMRLALVMWRTNPAAAEYQHLPDLLAAMRAGTLSPDGLVMLGKLLVAHGRIEEALEVIARRGPDAPAMTPESGIHPYISSMWARYGFPAVMVPDEGRPAVPPEPGGRAGERVPGVHLLQRSAETLLLGGGGDDWVASAESFLKVATLTDAMLGPVGSALKALLYADRVEEAAAWCARALDESTRRDIPGWQAVFATTQGLIALRQGRLEDAITSVERALAVAPERNGSVLVCGTTAILAVAYTELGRYDDAARQINLPVPETWFKSVHWLAYLRARGVFHLATDRPLAALADFLKIGKLAGRWGIDHPMLVSWRTEAAECWLRVGEPVQAAEVLSPQPSAKFPGNGRIRGITLRMEAALAPLAQRPELLRMSVEDLHSSCDRLEAAKALADLRDAFQELGDPMRAELARRRAWHIARECGAEPLCRRVAPGRREAPAPREDVTPAAAAAEPTAEPGGELTRAEHRVASLAAYGRTNREISEQLYITVSTVEQHLTRVYRKLRITRRHQLPMDL</sequence>
<dbReference type="InterPro" id="IPR011990">
    <property type="entry name" value="TPR-like_helical_dom_sf"/>
</dbReference>
<dbReference type="PROSITE" id="PS00622">
    <property type="entry name" value="HTH_LUXR_1"/>
    <property type="match status" value="1"/>
</dbReference>
<dbReference type="Gene3D" id="1.25.40.10">
    <property type="entry name" value="Tetratricopeptide repeat domain"/>
    <property type="match status" value="1"/>
</dbReference>
<dbReference type="InterPro" id="IPR041664">
    <property type="entry name" value="AAA_16"/>
</dbReference>
<evidence type="ECO:0000313" key="7">
    <source>
        <dbReference type="Proteomes" id="UP000195755"/>
    </source>
</evidence>
<dbReference type="EMBL" id="CP021744">
    <property type="protein sequence ID" value="ARZ66586.1"/>
    <property type="molecule type" value="Genomic_DNA"/>
</dbReference>
<dbReference type="Pfam" id="PF00196">
    <property type="entry name" value="GerE"/>
    <property type="match status" value="1"/>
</dbReference>
<dbReference type="PANTHER" id="PTHR16305">
    <property type="entry name" value="TESTICULAR SOLUBLE ADENYLYL CYCLASE"/>
    <property type="match status" value="1"/>
</dbReference>
<organism evidence="6 7">
    <name type="scientific">Streptomyces albireticuli</name>
    <dbReference type="NCBI Taxonomy" id="1940"/>
    <lineage>
        <taxon>Bacteria</taxon>
        <taxon>Bacillati</taxon>
        <taxon>Actinomycetota</taxon>
        <taxon>Actinomycetes</taxon>
        <taxon>Kitasatosporales</taxon>
        <taxon>Streptomycetaceae</taxon>
        <taxon>Streptomyces</taxon>
    </lineage>
</organism>
<gene>
    <name evidence="6" type="ORF">SMD11_0920</name>
</gene>
<feature type="compositionally biased region" description="Low complexity" evidence="4">
    <location>
        <begin position="837"/>
        <end position="852"/>
    </location>
</feature>
<dbReference type="AlphaFoldDB" id="A0A1Z2KX34"/>
<dbReference type="PROSITE" id="PS50043">
    <property type="entry name" value="HTH_LUXR_2"/>
    <property type="match status" value="1"/>
</dbReference>
<dbReference type="Gene3D" id="1.10.10.10">
    <property type="entry name" value="Winged helix-like DNA-binding domain superfamily/Winged helix DNA-binding domain"/>
    <property type="match status" value="1"/>
</dbReference>
<dbReference type="SMART" id="SM00421">
    <property type="entry name" value="HTH_LUXR"/>
    <property type="match status" value="1"/>
</dbReference>
<feature type="domain" description="HTH luxR-type" evidence="5">
    <location>
        <begin position="846"/>
        <end position="907"/>
    </location>
</feature>
<proteinExistence type="predicted"/>
<protein>
    <submittedName>
        <fullName evidence="6">LuxR family transcriptional regulator</fullName>
    </submittedName>
</protein>
<dbReference type="PROSITE" id="PS50005">
    <property type="entry name" value="TPR"/>
    <property type="match status" value="1"/>
</dbReference>
<dbReference type="SUPFAM" id="SSF48452">
    <property type="entry name" value="TPR-like"/>
    <property type="match status" value="1"/>
</dbReference>
<dbReference type="GO" id="GO:0006355">
    <property type="term" value="P:regulation of DNA-templated transcription"/>
    <property type="evidence" value="ECO:0007669"/>
    <property type="project" value="InterPro"/>
</dbReference>
<feature type="region of interest" description="Disordered" evidence="4">
    <location>
        <begin position="824"/>
        <end position="852"/>
    </location>
</feature>
<evidence type="ECO:0000256" key="1">
    <source>
        <dbReference type="ARBA" id="ARBA00022741"/>
    </source>
</evidence>
<dbReference type="InterPro" id="IPR016032">
    <property type="entry name" value="Sig_transdc_resp-reg_C-effctor"/>
</dbReference>
<reference evidence="6 7" key="1">
    <citation type="submission" date="2017-06" db="EMBL/GenBank/DDBJ databases">
        <title>Streptomyces albireticuli Genome sequencing and assembly.</title>
        <authorList>
            <person name="Wang Y."/>
            <person name="Du B."/>
            <person name="Ding Y."/>
            <person name="Liu H."/>
            <person name="Hou Q."/>
            <person name="Liu K."/>
            <person name="Yao L."/>
            <person name="Wang C."/>
        </authorList>
    </citation>
    <scope>NUCLEOTIDE SEQUENCE [LARGE SCALE GENOMIC DNA]</scope>
    <source>
        <strain evidence="6 7">MDJK11</strain>
    </source>
</reference>
<dbReference type="PANTHER" id="PTHR16305:SF28">
    <property type="entry name" value="GUANYLATE CYCLASE DOMAIN-CONTAINING PROTEIN"/>
    <property type="match status" value="1"/>
</dbReference>
<dbReference type="InterPro" id="IPR027417">
    <property type="entry name" value="P-loop_NTPase"/>
</dbReference>
<dbReference type="Proteomes" id="UP000195755">
    <property type="component" value="Chromosome"/>
</dbReference>
<dbReference type="GO" id="GO:0005737">
    <property type="term" value="C:cytoplasm"/>
    <property type="evidence" value="ECO:0007669"/>
    <property type="project" value="TreeGrafter"/>
</dbReference>
<dbReference type="InterPro" id="IPR019734">
    <property type="entry name" value="TPR_rpt"/>
</dbReference>
<dbReference type="GO" id="GO:0004016">
    <property type="term" value="F:adenylate cyclase activity"/>
    <property type="evidence" value="ECO:0007669"/>
    <property type="project" value="TreeGrafter"/>
</dbReference>
<keyword evidence="2" id="KW-0067">ATP-binding</keyword>
<dbReference type="GO" id="GO:0005524">
    <property type="term" value="F:ATP binding"/>
    <property type="evidence" value="ECO:0007669"/>
    <property type="project" value="UniProtKB-KW"/>
</dbReference>
<evidence type="ECO:0000256" key="2">
    <source>
        <dbReference type="ARBA" id="ARBA00022840"/>
    </source>
</evidence>
<keyword evidence="3" id="KW-0802">TPR repeat</keyword>
<dbReference type="Pfam" id="PF13191">
    <property type="entry name" value="AAA_16"/>
    <property type="match status" value="1"/>
</dbReference>
<dbReference type="PRINTS" id="PR00038">
    <property type="entry name" value="HTHLUXR"/>
</dbReference>
<dbReference type="InterPro" id="IPR036388">
    <property type="entry name" value="WH-like_DNA-bd_sf"/>
</dbReference>